<organism evidence="3 4">
    <name type="scientific">Agrilus planipennis</name>
    <name type="common">Emerald ash borer</name>
    <name type="synonym">Agrilus marcopoli</name>
    <dbReference type="NCBI Taxonomy" id="224129"/>
    <lineage>
        <taxon>Eukaryota</taxon>
        <taxon>Metazoa</taxon>
        <taxon>Ecdysozoa</taxon>
        <taxon>Arthropoda</taxon>
        <taxon>Hexapoda</taxon>
        <taxon>Insecta</taxon>
        <taxon>Pterygota</taxon>
        <taxon>Neoptera</taxon>
        <taxon>Endopterygota</taxon>
        <taxon>Coleoptera</taxon>
        <taxon>Polyphaga</taxon>
        <taxon>Elateriformia</taxon>
        <taxon>Buprestoidea</taxon>
        <taxon>Buprestidae</taxon>
        <taxon>Agrilinae</taxon>
        <taxon>Agrilus</taxon>
    </lineage>
</organism>
<reference evidence="4" key="1">
    <citation type="submission" date="2025-08" db="UniProtKB">
        <authorList>
            <consortium name="RefSeq"/>
        </authorList>
    </citation>
    <scope>IDENTIFICATION</scope>
    <source>
        <tissue evidence="4">Entire body</tissue>
    </source>
</reference>
<name>A0A1W4WTL4_AGRPL</name>
<gene>
    <name evidence="4" type="primary">LOC108735821</name>
</gene>
<evidence type="ECO:0000313" key="4">
    <source>
        <dbReference type="RefSeq" id="XP_018323488.1"/>
    </source>
</evidence>
<keyword evidence="2" id="KW-0472">Membrane</keyword>
<protein>
    <submittedName>
        <fullName evidence="4">Uncharacterized protein LOC108735821 isoform X1</fullName>
    </submittedName>
</protein>
<feature type="transmembrane region" description="Helical" evidence="2">
    <location>
        <begin position="57"/>
        <end position="77"/>
    </location>
</feature>
<accession>A0A1W4WTL4</accession>
<evidence type="ECO:0000313" key="3">
    <source>
        <dbReference type="Proteomes" id="UP000192223"/>
    </source>
</evidence>
<dbReference type="GeneID" id="108735821"/>
<dbReference type="RefSeq" id="XP_018323488.1">
    <property type="nucleotide sequence ID" value="XM_018467986.2"/>
</dbReference>
<dbReference type="KEGG" id="apln:108735821"/>
<keyword evidence="3" id="KW-1185">Reference proteome</keyword>
<feature type="compositionally biased region" description="Polar residues" evidence="1">
    <location>
        <begin position="206"/>
        <end position="231"/>
    </location>
</feature>
<feature type="region of interest" description="Disordered" evidence="1">
    <location>
        <begin position="196"/>
        <end position="231"/>
    </location>
</feature>
<dbReference type="InParanoid" id="A0A1W4WTL4"/>
<keyword evidence="2" id="KW-0812">Transmembrane</keyword>
<dbReference type="AlphaFoldDB" id="A0A1W4WTL4"/>
<sequence>MVDFTMALVLETNNTESLKYCKFPAYMLTTRLYYCYQDENCCDNGCCPSSSFGRFPLWEYCVFLIVLLIILIGGSWLCQHPKCTASQSPNSRTISLPSYEAPYPRRSAHFRTCPSSSINRHRQQVNRNPNLCRNIEHETLDTSVILDRLLVSLRNRPALGSDPPSYHSVVKYSNSSKMALYGPPPSYSVIIRKNNENNATGEGPSTDCTPSNSNNLQTHQENGPQSAGTSINGAVNENIVNVEIHRCDNEEGKTDETPKDSST</sequence>
<evidence type="ECO:0000256" key="2">
    <source>
        <dbReference type="SAM" id="Phobius"/>
    </source>
</evidence>
<evidence type="ECO:0000256" key="1">
    <source>
        <dbReference type="SAM" id="MobiDB-lite"/>
    </source>
</evidence>
<proteinExistence type="predicted"/>
<dbReference type="STRING" id="224129.A0A1W4WTL4"/>
<dbReference type="Proteomes" id="UP000192223">
    <property type="component" value="Unplaced"/>
</dbReference>
<keyword evidence="2" id="KW-1133">Transmembrane helix</keyword>